<evidence type="ECO:0000256" key="1">
    <source>
        <dbReference type="SAM" id="MobiDB-lite"/>
    </source>
</evidence>
<evidence type="ECO:0000313" key="3">
    <source>
        <dbReference type="Proteomes" id="UP000642125"/>
    </source>
</evidence>
<keyword evidence="3" id="KW-1185">Reference proteome</keyword>
<proteinExistence type="predicted"/>
<evidence type="ECO:0000313" key="2">
    <source>
        <dbReference type="EMBL" id="GIG36969.1"/>
    </source>
</evidence>
<feature type="region of interest" description="Disordered" evidence="1">
    <location>
        <begin position="45"/>
        <end position="172"/>
    </location>
</feature>
<gene>
    <name evidence="2" type="ORF">Cpa01nite_23500</name>
</gene>
<protein>
    <submittedName>
        <fullName evidence="2">Uncharacterized protein</fullName>
    </submittedName>
</protein>
<dbReference type="Proteomes" id="UP000642125">
    <property type="component" value="Unassembled WGS sequence"/>
</dbReference>
<feature type="compositionally biased region" description="Basic and acidic residues" evidence="1">
    <location>
        <begin position="75"/>
        <end position="85"/>
    </location>
</feature>
<feature type="compositionally biased region" description="Low complexity" evidence="1">
    <location>
        <begin position="130"/>
        <end position="140"/>
    </location>
</feature>
<sequence>MPPVDREAQQAALALRRDIGHGADDAGAAVGQQLEHLGALPCADQRGLAEERQGPRDVQPGRDVLRRGGGGGDGARGRGRGDRARGGGAGGEQEPEAGGREQAGGRVGRRGHAASSTARADGRRVGAGWRVRPSSSGRSRSAARDLGPAGGAGARASLDGDVLRARTRGSHP</sequence>
<name>A0A919U6G1_9CELL</name>
<dbReference type="AlphaFoldDB" id="A0A919U6G1"/>
<accession>A0A919U6G1</accession>
<organism evidence="2 3">
    <name type="scientific">Cellulomonas pakistanensis</name>
    <dbReference type="NCBI Taxonomy" id="992287"/>
    <lineage>
        <taxon>Bacteria</taxon>
        <taxon>Bacillati</taxon>
        <taxon>Actinomycetota</taxon>
        <taxon>Actinomycetes</taxon>
        <taxon>Micrococcales</taxon>
        <taxon>Cellulomonadaceae</taxon>
        <taxon>Cellulomonas</taxon>
    </lineage>
</organism>
<comment type="caution">
    <text evidence="2">The sequence shown here is derived from an EMBL/GenBank/DDBJ whole genome shotgun (WGS) entry which is preliminary data.</text>
</comment>
<reference evidence="2" key="1">
    <citation type="submission" date="2021-01" db="EMBL/GenBank/DDBJ databases">
        <title>Whole genome shotgun sequence of Cellulomonas pakistanensis NBRC 110800.</title>
        <authorList>
            <person name="Komaki H."/>
            <person name="Tamura T."/>
        </authorList>
    </citation>
    <scope>NUCLEOTIDE SEQUENCE</scope>
    <source>
        <strain evidence="2">NBRC 110800</strain>
    </source>
</reference>
<feature type="compositionally biased region" description="Basic and acidic residues" evidence="1">
    <location>
        <begin position="47"/>
        <end position="66"/>
    </location>
</feature>
<dbReference type="EMBL" id="BONO01000017">
    <property type="protein sequence ID" value="GIG36969.1"/>
    <property type="molecule type" value="Genomic_DNA"/>
</dbReference>